<evidence type="ECO:0000256" key="11">
    <source>
        <dbReference type="SAM" id="MobiDB-lite"/>
    </source>
</evidence>
<evidence type="ECO:0000313" key="12">
    <source>
        <dbReference type="EMBL" id="KAK1537406.1"/>
    </source>
</evidence>
<evidence type="ECO:0000313" key="13">
    <source>
        <dbReference type="Proteomes" id="UP001240678"/>
    </source>
</evidence>
<feature type="transmembrane region" description="Helical" evidence="10">
    <location>
        <begin position="86"/>
        <end position="109"/>
    </location>
</feature>
<comment type="caution">
    <text evidence="12">The sequence shown here is derived from an EMBL/GenBank/DDBJ whole genome shotgun (WGS) entry which is preliminary data.</text>
</comment>
<feature type="transmembrane region" description="Helical" evidence="10">
    <location>
        <begin position="155"/>
        <end position="176"/>
    </location>
</feature>
<evidence type="ECO:0000256" key="2">
    <source>
        <dbReference type="ARBA" id="ARBA00009140"/>
    </source>
</evidence>
<organism evidence="12 13">
    <name type="scientific">Colletotrichum costaricense</name>
    <dbReference type="NCBI Taxonomy" id="1209916"/>
    <lineage>
        <taxon>Eukaryota</taxon>
        <taxon>Fungi</taxon>
        <taxon>Dikarya</taxon>
        <taxon>Ascomycota</taxon>
        <taxon>Pezizomycotina</taxon>
        <taxon>Sordariomycetes</taxon>
        <taxon>Hypocreomycetidae</taxon>
        <taxon>Glomerellales</taxon>
        <taxon>Glomerellaceae</taxon>
        <taxon>Colletotrichum</taxon>
        <taxon>Colletotrichum acutatum species complex</taxon>
    </lineage>
</organism>
<evidence type="ECO:0000256" key="10">
    <source>
        <dbReference type="RuleBase" id="RU362022"/>
    </source>
</evidence>
<keyword evidence="4 10" id="KW-0489">Methyltransferase</keyword>
<dbReference type="PANTHER" id="PTHR12714:SF9">
    <property type="entry name" value="PROTEIN-S-ISOPRENYLCYSTEINE O-METHYLTRANSFERASE"/>
    <property type="match status" value="1"/>
</dbReference>
<feature type="transmembrane region" description="Helical" evidence="10">
    <location>
        <begin position="247"/>
        <end position="275"/>
    </location>
</feature>
<accession>A0AAI9Z8C0</accession>
<dbReference type="InterPro" id="IPR025770">
    <property type="entry name" value="PPMT_MeTrfase"/>
</dbReference>
<evidence type="ECO:0000256" key="8">
    <source>
        <dbReference type="ARBA" id="ARBA00022989"/>
    </source>
</evidence>
<name>A0AAI9Z8C0_9PEZI</name>
<dbReference type="EC" id="2.1.1.100" evidence="3 10"/>
<dbReference type="Proteomes" id="UP001240678">
    <property type="component" value="Unassembled WGS sequence"/>
</dbReference>
<evidence type="ECO:0000256" key="9">
    <source>
        <dbReference type="ARBA" id="ARBA00023136"/>
    </source>
</evidence>
<keyword evidence="10" id="KW-0256">Endoplasmic reticulum</keyword>
<sequence>MSTFRRVTSSSANLLLPLNTKTPTIAMSSRTPTNPLYSQPSNLPNRNHNRHKDSQANIPPSDARPQDPPIPGKEYYPNQPKSLAGIALRAFLLGTTFTLGLLSLSLLLLTTSSPLWRLPFFLSALSLFHFLEFYTTAAYNTPQATVHAYLLTANWPAYAIAHATAFLECLLTNLIFPDSVWAPFGLRPFFLIAGLLLVGLGQTVRSAAMVTAGQSFNHTIQHYRAESHTLVTGGVYAYFRHPSYFGFFWWAIGTQLVMGNVVSLVAYAVVLWYFFSKRIRHEEELLVRFFGQDYEDYRKRVGTMIPFCG</sequence>
<keyword evidence="6 10" id="KW-0949">S-adenosyl-L-methionine</keyword>
<dbReference type="GO" id="GO:0032259">
    <property type="term" value="P:methylation"/>
    <property type="evidence" value="ECO:0007669"/>
    <property type="project" value="UniProtKB-KW"/>
</dbReference>
<comment type="catalytic activity">
    <reaction evidence="10">
        <text>[protein]-C-terminal S-[(2E,6E)-farnesyl]-L-cysteine + S-adenosyl-L-methionine = [protein]-C-terminal S-[(2E,6E)-farnesyl]-L-cysteine methyl ester + S-adenosyl-L-homocysteine</text>
        <dbReference type="Rhea" id="RHEA:21672"/>
        <dbReference type="Rhea" id="RHEA-COMP:12125"/>
        <dbReference type="Rhea" id="RHEA-COMP:12126"/>
        <dbReference type="ChEBI" id="CHEBI:57856"/>
        <dbReference type="ChEBI" id="CHEBI:59789"/>
        <dbReference type="ChEBI" id="CHEBI:90510"/>
        <dbReference type="ChEBI" id="CHEBI:90511"/>
        <dbReference type="EC" id="2.1.1.100"/>
    </reaction>
</comment>
<keyword evidence="9 10" id="KW-0472">Membrane</keyword>
<comment type="subcellular location">
    <subcellularLocation>
        <location evidence="10">Endoplasmic reticulum membrane</location>
        <topology evidence="10">Multi-pass membrane protein</topology>
    </subcellularLocation>
    <subcellularLocation>
        <location evidence="1">Membrane</location>
        <topology evidence="1">Multi-pass membrane protein</topology>
    </subcellularLocation>
</comment>
<keyword evidence="13" id="KW-1185">Reference proteome</keyword>
<evidence type="ECO:0000256" key="1">
    <source>
        <dbReference type="ARBA" id="ARBA00004141"/>
    </source>
</evidence>
<dbReference type="Gene3D" id="1.20.120.1630">
    <property type="match status" value="1"/>
</dbReference>
<dbReference type="GO" id="GO:0004671">
    <property type="term" value="F:protein C-terminal S-isoprenylcysteine carboxyl O-methyltransferase activity"/>
    <property type="evidence" value="ECO:0007669"/>
    <property type="project" value="UniProtKB-EC"/>
</dbReference>
<dbReference type="EMBL" id="MOOE01000002">
    <property type="protein sequence ID" value="KAK1537406.1"/>
    <property type="molecule type" value="Genomic_DNA"/>
</dbReference>
<gene>
    <name evidence="12" type="ORF">CCOS01_02726</name>
</gene>
<dbReference type="GO" id="GO:0005789">
    <property type="term" value="C:endoplasmic reticulum membrane"/>
    <property type="evidence" value="ECO:0007669"/>
    <property type="project" value="UniProtKB-SubCell"/>
</dbReference>
<comment type="similarity">
    <text evidence="2 10">Belongs to the class VI-like SAM-binding methyltransferase superfamily. Isoprenylcysteine carboxyl methyltransferase family.</text>
</comment>
<feature type="transmembrane region" description="Helical" evidence="10">
    <location>
        <begin position="116"/>
        <end position="135"/>
    </location>
</feature>
<keyword evidence="8 10" id="KW-1133">Transmembrane helix</keyword>
<proteinExistence type="inferred from homology"/>
<dbReference type="PROSITE" id="PS51564">
    <property type="entry name" value="SAM_ICMT"/>
    <property type="match status" value="1"/>
</dbReference>
<evidence type="ECO:0000256" key="7">
    <source>
        <dbReference type="ARBA" id="ARBA00022692"/>
    </source>
</evidence>
<evidence type="ECO:0000256" key="6">
    <source>
        <dbReference type="ARBA" id="ARBA00022691"/>
    </source>
</evidence>
<protein>
    <recommendedName>
        <fullName evidence="3 10">Protein-S-isoprenylcysteine O-methyltransferase</fullName>
        <ecNumber evidence="3 10">2.1.1.100</ecNumber>
    </recommendedName>
</protein>
<evidence type="ECO:0000256" key="3">
    <source>
        <dbReference type="ARBA" id="ARBA00012151"/>
    </source>
</evidence>
<reference evidence="12 13" key="1">
    <citation type="submission" date="2016-10" db="EMBL/GenBank/DDBJ databases">
        <title>The genome sequence of Colletotrichum fioriniae PJ7.</title>
        <authorList>
            <person name="Baroncelli R."/>
        </authorList>
    </citation>
    <scope>NUCLEOTIDE SEQUENCE [LARGE SCALE GENOMIC DNA]</scope>
    <source>
        <strain evidence="12 13">IMI 309622</strain>
    </source>
</reference>
<feature type="region of interest" description="Disordered" evidence="11">
    <location>
        <begin position="23"/>
        <end position="75"/>
    </location>
</feature>
<dbReference type="PANTHER" id="PTHR12714">
    <property type="entry name" value="PROTEIN-S ISOPRENYLCYSTEINE O-METHYLTRANSFERASE"/>
    <property type="match status" value="1"/>
</dbReference>
<dbReference type="AlphaFoldDB" id="A0AAI9Z8C0"/>
<dbReference type="InterPro" id="IPR007269">
    <property type="entry name" value="ICMT_MeTrfase"/>
</dbReference>
<dbReference type="Pfam" id="PF04140">
    <property type="entry name" value="ICMT"/>
    <property type="match status" value="1"/>
</dbReference>
<evidence type="ECO:0000256" key="5">
    <source>
        <dbReference type="ARBA" id="ARBA00022679"/>
    </source>
</evidence>
<feature type="transmembrane region" description="Helical" evidence="10">
    <location>
        <begin position="188"/>
        <end position="208"/>
    </location>
</feature>
<evidence type="ECO:0000256" key="4">
    <source>
        <dbReference type="ARBA" id="ARBA00022603"/>
    </source>
</evidence>
<feature type="compositionally biased region" description="Polar residues" evidence="11">
    <location>
        <begin position="25"/>
        <end position="46"/>
    </location>
</feature>
<dbReference type="RefSeq" id="XP_060319564.1">
    <property type="nucleotide sequence ID" value="XM_060450914.1"/>
</dbReference>
<keyword evidence="7 10" id="KW-0812">Transmembrane</keyword>
<keyword evidence="5" id="KW-0808">Transferase</keyword>
<dbReference type="GeneID" id="85334461"/>